<protein>
    <submittedName>
        <fullName evidence="2">Uncharacterized protein LOC106549348</fullName>
    </submittedName>
</protein>
<organism evidence="1 2">
    <name type="scientific">Thamnophis sirtalis</name>
    <dbReference type="NCBI Taxonomy" id="35019"/>
    <lineage>
        <taxon>Eukaryota</taxon>
        <taxon>Metazoa</taxon>
        <taxon>Chordata</taxon>
        <taxon>Craniata</taxon>
        <taxon>Vertebrata</taxon>
        <taxon>Euteleostomi</taxon>
        <taxon>Lepidosauria</taxon>
        <taxon>Squamata</taxon>
        <taxon>Bifurcata</taxon>
        <taxon>Unidentata</taxon>
        <taxon>Episquamata</taxon>
        <taxon>Toxicofera</taxon>
        <taxon>Serpentes</taxon>
        <taxon>Colubroidea</taxon>
        <taxon>Colubridae</taxon>
        <taxon>Natricinae</taxon>
        <taxon>Thamnophis</taxon>
    </lineage>
</organism>
<keyword evidence="1" id="KW-1185">Reference proteome</keyword>
<gene>
    <name evidence="2" type="primary">LOC106549348</name>
</gene>
<sequence>MDLCVNRFRRTLPAVNGSEQSMPRPFYAISPRWDQVQRVKKLERQHLEDSVENGDTPPRGTSRATLLHELPSCMRLHSHNAASAPSPKCGVSFHFVLSPPIWGYLCPEGLRSSIKPRASPSSLLRAGSNATCLGPEAIPLKPVEPLQSCRVTHFTSIHVSRRGQQPTGESVEKAVAGEIKRSAVVCQLLGGGNFKIDLRSYFSSCPRES</sequence>
<dbReference type="AlphaFoldDB" id="A0A6I9YEI2"/>
<dbReference type="KEGG" id="tsr:106549348"/>
<proteinExistence type="predicted"/>
<name>A0A6I9YEI2_9SAUR</name>
<evidence type="ECO:0000313" key="2">
    <source>
        <dbReference type="RefSeq" id="XP_013922449.1"/>
    </source>
</evidence>
<dbReference type="GeneID" id="106549348"/>
<evidence type="ECO:0000313" key="1">
    <source>
        <dbReference type="Proteomes" id="UP000504617"/>
    </source>
</evidence>
<dbReference type="RefSeq" id="XP_013922449.1">
    <property type="nucleotide sequence ID" value="XM_014066974.1"/>
</dbReference>
<reference evidence="2" key="1">
    <citation type="submission" date="2025-08" db="UniProtKB">
        <authorList>
            <consortium name="RefSeq"/>
        </authorList>
    </citation>
    <scope>IDENTIFICATION</scope>
    <source>
        <tissue evidence="2">Skeletal muscle</tissue>
    </source>
</reference>
<accession>A0A6I9YEI2</accession>
<dbReference type="Proteomes" id="UP000504617">
    <property type="component" value="Unplaced"/>
</dbReference>